<accession>A0A4Z2G7Y9</accession>
<organism evidence="1 2">
    <name type="scientific">Liparis tanakae</name>
    <name type="common">Tanaka's snailfish</name>
    <dbReference type="NCBI Taxonomy" id="230148"/>
    <lineage>
        <taxon>Eukaryota</taxon>
        <taxon>Metazoa</taxon>
        <taxon>Chordata</taxon>
        <taxon>Craniata</taxon>
        <taxon>Vertebrata</taxon>
        <taxon>Euteleostomi</taxon>
        <taxon>Actinopterygii</taxon>
        <taxon>Neopterygii</taxon>
        <taxon>Teleostei</taxon>
        <taxon>Neoteleostei</taxon>
        <taxon>Acanthomorphata</taxon>
        <taxon>Eupercaria</taxon>
        <taxon>Perciformes</taxon>
        <taxon>Cottioidei</taxon>
        <taxon>Cottales</taxon>
        <taxon>Liparidae</taxon>
        <taxon>Liparis</taxon>
    </lineage>
</organism>
<dbReference type="AlphaFoldDB" id="A0A4Z2G7Y9"/>
<keyword evidence="2" id="KW-1185">Reference proteome</keyword>
<dbReference type="EMBL" id="SRLO01000666">
    <property type="protein sequence ID" value="TNN49175.1"/>
    <property type="molecule type" value="Genomic_DNA"/>
</dbReference>
<name>A0A4Z2G7Y9_9TELE</name>
<evidence type="ECO:0000313" key="2">
    <source>
        <dbReference type="Proteomes" id="UP000314294"/>
    </source>
</evidence>
<gene>
    <name evidence="1" type="ORF">EYF80_040638</name>
</gene>
<evidence type="ECO:0000313" key="1">
    <source>
        <dbReference type="EMBL" id="TNN49175.1"/>
    </source>
</evidence>
<protein>
    <submittedName>
        <fullName evidence="1">Uncharacterized protein</fullName>
    </submittedName>
</protein>
<dbReference type="Proteomes" id="UP000314294">
    <property type="component" value="Unassembled WGS sequence"/>
</dbReference>
<comment type="caution">
    <text evidence="1">The sequence shown here is derived from an EMBL/GenBank/DDBJ whole genome shotgun (WGS) entry which is preliminary data.</text>
</comment>
<reference evidence="1 2" key="1">
    <citation type="submission" date="2019-03" db="EMBL/GenBank/DDBJ databases">
        <title>First draft genome of Liparis tanakae, snailfish: a comprehensive survey of snailfish specific genes.</title>
        <authorList>
            <person name="Kim W."/>
            <person name="Song I."/>
            <person name="Jeong J.-H."/>
            <person name="Kim D."/>
            <person name="Kim S."/>
            <person name="Ryu S."/>
            <person name="Song J.Y."/>
            <person name="Lee S.K."/>
        </authorList>
    </citation>
    <scope>NUCLEOTIDE SEQUENCE [LARGE SCALE GENOMIC DNA]</scope>
    <source>
        <tissue evidence="1">Muscle</tissue>
    </source>
</reference>
<proteinExistence type="predicted"/>
<sequence length="81" mass="8999">MSAGALEYPGEKNRNALPEILVVTLSVAAEPNPLEVDARMESWYVTPGWSWANRWCVALEGRTVSPGRWRGTEGSKERTPL</sequence>